<dbReference type="InterPro" id="IPR038257">
    <property type="entry name" value="CRISPR-assoc_Cas3_HD_sf"/>
</dbReference>
<reference evidence="12 13" key="1">
    <citation type="submission" date="2016-09" db="EMBL/GenBank/DDBJ databases">
        <title>Desulfuribacillus arsenicus sp. nov., an obligately anaerobic, dissimilatory arsenic- and antimonate-reducing bacterium isolated from anoxic sediments.</title>
        <authorList>
            <person name="Abin C.A."/>
            <person name="Hollibaugh J.T."/>
        </authorList>
    </citation>
    <scope>NUCLEOTIDE SEQUENCE [LARGE SCALE GENOMIC DNA]</scope>
    <source>
        <strain evidence="12 13">MLFW-2</strain>
    </source>
</reference>
<keyword evidence="5" id="KW-0547">Nucleotide-binding</keyword>
<dbReference type="InterPro" id="IPR027417">
    <property type="entry name" value="P-loop_NTPase"/>
</dbReference>
<dbReference type="PROSITE" id="PS51194">
    <property type="entry name" value="HELICASE_CTER"/>
    <property type="match status" value="1"/>
</dbReference>
<evidence type="ECO:0000256" key="9">
    <source>
        <dbReference type="ARBA" id="ARBA00023118"/>
    </source>
</evidence>
<dbReference type="NCBIfam" id="TIGR01587">
    <property type="entry name" value="cas3_core"/>
    <property type="match status" value="1"/>
</dbReference>
<evidence type="ECO:0000259" key="11">
    <source>
        <dbReference type="PROSITE" id="PS51643"/>
    </source>
</evidence>
<dbReference type="SUPFAM" id="SSF52540">
    <property type="entry name" value="P-loop containing nucleoside triphosphate hydrolases"/>
    <property type="match status" value="1"/>
</dbReference>
<evidence type="ECO:0000256" key="1">
    <source>
        <dbReference type="ARBA" id="ARBA00006847"/>
    </source>
</evidence>
<dbReference type="InterPro" id="IPR054712">
    <property type="entry name" value="Cas3-like_dom"/>
</dbReference>
<evidence type="ECO:0000256" key="4">
    <source>
        <dbReference type="ARBA" id="ARBA00022723"/>
    </source>
</evidence>
<evidence type="ECO:0000256" key="3">
    <source>
        <dbReference type="ARBA" id="ARBA00022722"/>
    </source>
</evidence>
<comment type="caution">
    <text evidence="12">The sequence shown here is derived from an EMBL/GenBank/DDBJ whole genome shotgun (WGS) entry which is preliminary data.</text>
</comment>
<dbReference type="GO" id="GO:0051607">
    <property type="term" value="P:defense response to virus"/>
    <property type="evidence" value="ECO:0007669"/>
    <property type="project" value="UniProtKB-KW"/>
</dbReference>
<feature type="domain" description="HD Cas3-type" evidence="11">
    <location>
        <begin position="6"/>
        <end position="193"/>
    </location>
</feature>
<evidence type="ECO:0000256" key="8">
    <source>
        <dbReference type="ARBA" id="ARBA00022840"/>
    </source>
</evidence>
<dbReference type="OrthoDB" id="9810236at2"/>
<organism evidence="12 13">
    <name type="scientific">Desulfuribacillus stibiiarsenatis</name>
    <dbReference type="NCBI Taxonomy" id="1390249"/>
    <lineage>
        <taxon>Bacteria</taxon>
        <taxon>Bacillati</taxon>
        <taxon>Bacillota</taxon>
        <taxon>Desulfuribacillia</taxon>
        <taxon>Desulfuribacillales</taxon>
        <taxon>Desulfuribacillaceae</taxon>
        <taxon>Desulfuribacillus</taxon>
    </lineage>
</organism>
<dbReference type="InterPro" id="IPR006474">
    <property type="entry name" value="Helicase_Cas3_CRISPR-ass_core"/>
</dbReference>
<evidence type="ECO:0000256" key="6">
    <source>
        <dbReference type="ARBA" id="ARBA00022801"/>
    </source>
</evidence>
<feature type="domain" description="Helicase C-terminal" evidence="10">
    <location>
        <begin position="448"/>
        <end position="608"/>
    </location>
</feature>
<dbReference type="AlphaFoldDB" id="A0A1E5L4B2"/>
<gene>
    <name evidence="12" type="ORF">BHU72_06725</name>
</gene>
<keyword evidence="9" id="KW-0051">Antiviral defense</keyword>
<dbReference type="Pfam" id="PF22590">
    <property type="entry name" value="Cas3-like_C_2"/>
    <property type="match status" value="1"/>
</dbReference>
<dbReference type="STRING" id="1390249.BHU72_06725"/>
<sequence>MIYYAKSVPIETISQHTDELLLRLEEYKRVNYESLPLLNQRDWELLEIAVRYHDVGKTDLVFQNKIRSVINEELLKTNYDSDVPHSFLSVMAIPYDLLKIDKEERKILSQIIGFHHERDVAVEHEQDEIIDTYKRNILPFKDEIEKQLGTVIDKSSYGTKLNVLHTKKRLTPSDDGYLKYVLLKGILHRLDHAASAHVPIELASEMNVGHYVNRYFTDKIKVEKRPLQRFVEEQQESHLVIVAQTGMGKTEAGLLWIGDKKGFLTLPLRVSINSMYSRITNMENIGFSKVGEDGIEEATGLLHSTSYEYLSTLEILDERLLSQMHNQSKEFANKLIISTIDQILKFPFYYLGFEKEYATMSTSKVIIDELQAYDPKIAALLIRAMVLIDQIGGSFMIMTATLPDYYFKTLLKKMKNPRRPIMFQEFIDDTVRRHHLKLSNQSIADDEVIQEMYEKGISKKVLVICNTVNRAVEIFDKLKHLGAKVRLLHSRFIKRDRERLEKEILEFAHNNETGIWVTTQLVEASLDIDFDILFTEMSTLDSQFQRYGRCNRKGIKSFEEANVYVFTNNVSGIMNKKGSVYHYEIYQRSLEILNIYIDEIPLLESTKANMIKELYDENGLEGTKFKDEFDRTLAQFEDRPHYDLKKQEAQNLLRDIQQTQVLPIQFLMNEEYTDALYLYESSQTKLDRKKYRKVLESFTLSVNKWRAKDKITSEINGLQGIFVIDCMYSHEKGLLLEEVELFV</sequence>
<keyword evidence="7" id="KW-0347">Helicase</keyword>
<dbReference type="GO" id="GO:0003724">
    <property type="term" value="F:RNA helicase activity"/>
    <property type="evidence" value="ECO:0007669"/>
    <property type="project" value="TreeGrafter"/>
</dbReference>
<dbReference type="CDD" id="cd09641">
    <property type="entry name" value="Cas3''_I"/>
    <property type="match status" value="1"/>
</dbReference>
<dbReference type="PANTHER" id="PTHR47963:SF9">
    <property type="entry name" value="CRISPR-ASSOCIATED ENDONUCLEASE_HELICASE CAS3"/>
    <property type="match status" value="1"/>
</dbReference>
<comment type="similarity">
    <text evidence="2">In the central section; belongs to the CRISPR-associated helicase Cas3 family.</text>
</comment>
<dbReference type="GO" id="GO:0003723">
    <property type="term" value="F:RNA binding"/>
    <property type="evidence" value="ECO:0007669"/>
    <property type="project" value="TreeGrafter"/>
</dbReference>
<dbReference type="GO" id="GO:0016787">
    <property type="term" value="F:hydrolase activity"/>
    <property type="evidence" value="ECO:0007669"/>
    <property type="project" value="UniProtKB-KW"/>
</dbReference>
<dbReference type="RefSeq" id="WP_069702618.1">
    <property type="nucleotide sequence ID" value="NZ_MJAT01000035.1"/>
</dbReference>
<keyword evidence="8" id="KW-0067">ATP-binding</keyword>
<evidence type="ECO:0000259" key="10">
    <source>
        <dbReference type="PROSITE" id="PS51194"/>
    </source>
</evidence>
<dbReference type="PROSITE" id="PS51643">
    <property type="entry name" value="HD_CAS3"/>
    <property type="match status" value="1"/>
</dbReference>
<keyword evidence="4" id="KW-0479">Metal-binding</keyword>
<keyword evidence="3" id="KW-0540">Nuclease</keyword>
<evidence type="ECO:0000256" key="5">
    <source>
        <dbReference type="ARBA" id="ARBA00022741"/>
    </source>
</evidence>
<dbReference type="GO" id="GO:0004518">
    <property type="term" value="F:nuclease activity"/>
    <property type="evidence" value="ECO:0007669"/>
    <property type="project" value="UniProtKB-KW"/>
</dbReference>
<dbReference type="EMBL" id="MJAT01000035">
    <property type="protein sequence ID" value="OEH84883.1"/>
    <property type="molecule type" value="Genomic_DNA"/>
</dbReference>
<evidence type="ECO:0008006" key="14">
    <source>
        <dbReference type="Google" id="ProtNLM"/>
    </source>
</evidence>
<name>A0A1E5L4B2_9FIRM</name>
<dbReference type="Proteomes" id="UP000095255">
    <property type="component" value="Unassembled WGS sequence"/>
</dbReference>
<comment type="similarity">
    <text evidence="1">In the N-terminal section; belongs to the CRISPR-associated nuclease Cas3-HD family.</text>
</comment>
<dbReference type="PANTHER" id="PTHR47963">
    <property type="entry name" value="DEAD-BOX ATP-DEPENDENT RNA HELICASE 47, MITOCHONDRIAL"/>
    <property type="match status" value="1"/>
</dbReference>
<dbReference type="Gene3D" id="1.10.3210.30">
    <property type="match status" value="1"/>
</dbReference>
<evidence type="ECO:0000313" key="13">
    <source>
        <dbReference type="Proteomes" id="UP000095255"/>
    </source>
</evidence>
<dbReference type="GO" id="GO:0046872">
    <property type="term" value="F:metal ion binding"/>
    <property type="evidence" value="ECO:0007669"/>
    <property type="project" value="UniProtKB-KW"/>
</dbReference>
<dbReference type="InterPro" id="IPR001650">
    <property type="entry name" value="Helicase_C-like"/>
</dbReference>
<keyword evidence="13" id="KW-1185">Reference proteome</keyword>
<evidence type="ECO:0000256" key="2">
    <source>
        <dbReference type="ARBA" id="ARBA00009046"/>
    </source>
</evidence>
<dbReference type="InterPro" id="IPR006483">
    <property type="entry name" value="CRISPR-assoc_Cas3_HD"/>
</dbReference>
<dbReference type="NCBIfam" id="TIGR01596">
    <property type="entry name" value="cas3_HD"/>
    <property type="match status" value="1"/>
</dbReference>
<dbReference type="Gene3D" id="3.40.50.300">
    <property type="entry name" value="P-loop containing nucleotide triphosphate hydrolases"/>
    <property type="match status" value="2"/>
</dbReference>
<evidence type="ECO:0000313" key="12">
    <source>
        <dbReference type="EMBL" id="OEH84883.1"/>
    </source>
</evidence>
<proteinExistence type="inferred from homology"/>
<evidence type="ECO:0000256" key="7">
    <source>
        <dbReference type="ARBA" id="ARBA00022806"/>
    </source>
</evidence>
<dbReference type="GO" id="GO:0005524">
    <property type="term" value="F:ATP binding"/>
    <property type="evidence" value="ECO:0007669"/>
    <property type="project" value="UniProtKB-KW"/>
</dbReference>
<dbReference type="InterPro" id="IPR050547">
    <property type="entry name" value="DEAD_box_RNA_helicases"/>
</dbReference>
<accession>A0A1E5L4B2</accession>
<keyword evidence="6" id="KW-0378">Hydrolase</keyword>
<protein>
    <recommendedName>
        <fullName evidence="14">CRISPR-associated helicase/endonuclease Cas3</fullName>
    </recommendedName>
</protein>